<gene>
    <name evidence="1" type="ORF">QAD02_022022</name>
</gene>
<keyword evidence="2" id="KW-1185">Reference proteome</keyword>
<sequence>MSGSACSERETDIQASRPNARRQEYGDDDFEPRRTHFHVLYGQRRRIVILELKLPWNPAVRCDIILCKPDGWEVVRRAGNTKRRGQVHGDGVDGLTSPPIASRSTDT</sequence>
<dbReference type="EMBL" id="CM056741">
    <property type="protein sequence ID" value="KAJ8686228.1"/>
    <property type="molecule type" value="Genomic_DNA"/>
</dbReference>
<reference evidence="1" key="1">
    <citation type="submission" date="2023-04" db="EMBL/GenBank/DDBJ databases">
        <title>A chromosome-level genome assembly of the parasitoid wasp Eretmocerus hayati.</title>
        <authorList>
            <person name="Zhong Y."/>
            <person name="Liu S."/>
            <person name="Liu Y."/>
        </authorList>
    </citation>
    <scope>NUCLEOTIDE SEQUENCE</scope>
    <source>
        <strain evidence="1">ZJU_SS_LIU_2023</strain>
    </source>
</reference>
<evidence type="ECO:0000313" key="2">
    <source>
        <dbReference type="Proteomes" id="UP001239111"/>
    </source>
</evidence>
<comment type="caution">
    <text evidence="1">The sequence shown here is derived from an EMBL/GenBank/DDBJ whole genome shotgun (WGS) entry which is preliminary data.</text>
</comment>
<organism evidence="1 2">
    <name type="scientific">Eretmocerus hayati</name>
    <dbReference type="NCBI Taxonomy" id="131215"/>
    <lineage>
        <taxon>Eukaryota</taxon>
        <taxon>Metazoa</taxon>
        <taxon>Ecdysozoa</taxon>
        <taxon>Arthropoda</taxon>
        <taxon>Hexapoda</taxon>
        <taxon>Insecta</taxon>
        <taxon>Pterygota</taxon>
        <taxon>Neoptera</taxon>
        <taxon>Endopterygota</taxon>
        <taxon>Hymenoptera</taxon>
        <taxon>Apocrita</taxon>
        <taxon>Proctotrupomorpha</taxon>
        <taxon>Chalcidoidea</taxon>
        <taxon>Aphelinidae</taxon>
        <taxon>Aphelininae</taxon>
        <taxon>Eretmocerus</taxon>
    </lineage>
</organism>
<proteinExistence type="predicted"/>
<dbReference type="Proteomes" id="UP001239111">
    <property type="component" value="Chromosome 1"/>
</dbReference>
<accession>A0ACC2PRW5</accession>
<name>A0ACC2PRW5_9HYME</name>
<protein>
    <submittedName>
        <fullName evidence="1">Uncharacterized protein</fullName>
    </submittedName>
</protein>
<evidence type="ECO:0000313" key="1">
    <source>
        <dbReference type="EMBL" id="KAJ8686228.1"/>
    </source>
</evidence>